<dbReference type="Proteomes" id="UP000012159">
    <property type="component" value="Unassembled WGS sequence"/>
</dbReference>
<gene>
    <name evidence="1" type="ORF">LEP1GSC133_2928</name>
</gene>
<evidence type="ECO:0000313" key="1">
    <source>
        <dbReference type="EMBL" id="EMO64772.1"/>
    </source>
</evidence>
<protein>
    <submittedName>
        <fullName evidence="1">Uncharacterized protein</fullName>
    </submittedName>
</protein>
<accession>M6W4V5</accession>
<organism evidence="1 2">
    <name type="scientific">Leptospira borgpetersenii serovar Pomona str. 200901868</name>
    <dbReference type="NCBI Taxonomy" id="1192866"/>
    <lineage>
        <taxon>Bacteria</taxon>
        <taxon>Pseudomonadati</taxon>
        <taxon>Spirochaetota</taxon>
        <taxon>Spirochaetia</taxon>
        <taxon>Leptospirales</taxon>
        <taxon>Leptospiraceae</taxon>
        <taxon>Leptospira</taxon>
    </lineage>
</organism>
<dbReference type="EMBL" id="AKWF02000023">
    <property type="protein sequence ID" value="EMO64772.1"/>
    <property type="molecule type" value="Genomic_DNA"/>
</dbReference>
<sequence>MCNLREAFSAKETTNASHPDLHAVTILLPVSGKRCCQVASVKILLSLGLPIFVNPAYFCFLLEPLEYSLGISPKKLMNEPAVLNLLKSQTSQSKTWPLNKHFSKTS</sequence>
<dbReference type="AlphaFoldDB" id="M6W4V5"/>
<comment type="caution">
    <text evidence="1">The sequence shown here is derived from an EMBL/GenBank/DDBJ whole genome shotgun (WGS) entry which is preliminary data.</text>
</comment>
<proteinExistence type="predicted"/>
<evidence type="ECO:0000313" key="2">
    <source>
        <dbReference type="Proteomes" id="UP000012159"/>
    </source>
</evidence>
<reference evidence="1 2" key="1">
    <citation type="submission" date="2013-01" db="EMBL/GenBank/DDBJ databases">
        <authorList>
            <person name="Harkins D.M."/>
            <person name="Durkin A.S."/>
            <person name="Brinkac L.M."/>
            <person name="Haft D.H."/>
            <person name="Selengut J.D."/>
            <person name="Sanka R."/>
            <person name="DePew J."/>
            <person name="Purushe J."/>
            <person name="Picardeau M."/>
            <person name="Werts C."/>
            <person name="Goarant C."/>
            <person name="Vinetz J.M."/>
            <person name="Sutton G.G."/>
            <person name="Nierman W.C."/>
            <person name="Fouts D.E."/>
        </authorList>
    </citation>
    <scope>NUCLEOTIDE SEQUENCE [LARGE SCALE GENOMIC DNA]</scope>
    <source>
        <strain evidence="1 2">200901868</strain>
    </source>
</reference>
<name>M6W4V5_LEPBO</name>